<dbReference type="RefSeq" id="WP_353648543.1">
    <property type="nucleotide sequence ID" value="NZ_CP159218.1"/>
</dbReference>
<dbReference type="AlphaFoldDB" id="A0AAU8DNM0"/>
<dbReference type="InterPro" id="IPR036196">
    <property type="entry name" value="Ptyr_pPase_sf"/>
</dbReference>
<organism evidence="2">
    <name type="scientific">Nakamurella sp. A5-74</name>
    <dbReference type="NCBI Taxonomy" id="3158264"/>
    <lineage>
        <taxon>Bacteria</taxon>
        <taxon>Bacillati</taxon>
        <taxon>Actinomycetota</taxon>
        <taxon>Actinomycetes</taxon>
        <taxon>Nakamurellales</taxon>
        <taxon>Nakamurellaceae</taxon>
        <taxon>Nakamurella</taxon>
    </lineage>
</organism>
<dbReference type="Gene3D" id="3.40.50.2300">
    <property type="match status" value="1"/>
</dbReference>
<dbReference type="SUPFAM" id="SSF52788">
    <property type="entry name" value="Phosphotyrosine protein phosphatases I"/>
    <property type="match status" value="1"/>
</dbReference>
<sequence>MDTDPTSEFVVLFVCRANQIRSVIAEQLMARRLRQIGDGLRVTSTPLTWSTRSAGVAAHAGTRVHPGVTELLRRWDIDTSGLRTHQLTADDVAEAGLILTAERAHRSAVVSLDPRAVHRTFTLRQFAHLVHVGHPIEYSRQGGEKLGEHARSRRHLFAMMDPSADDIPDPVGGTHRELRSTGLAVARSLEMFGISSAPLAVEDRRSRWSHLRRR</sequence>
<reference evidence="2" key="1">
    <citation type="submission" date="2024-05" db="EMBL/GenBank/DDBJ databases">
        <authorList>
            <person name="Cai S.Y."/>
            <person name="Jin L.M."/>
            <person name="Li H.R."/>
        </authorList>
    </citation>
    <scope>NUCLEOTIDE SEQUENCE</scope>
    <source>
        <strain evidence="2">A5-74</strain>
    </source>
</reference>
<dbReference type="EMBL" id="CP159218">
    <property type="protein sequence ID" value="XCG62928.1"/>
    <property type="molecule type" value="Genomic_DNA"/>
</dbReference>
<feature type="domain" description="Phosphotyrosine protein phosphatase I" evidence="1">
    <location>
        <begin position="9"/>
        <end position="195"/>
    </location>
</feature>
<gene>
    <name evidence="2" type="ORF">ABLG96_17160</name>
</gene>
<accession>A0AAU8DNM0</accession>
<proteinExistence type="predicted"/>
<evidence type="ECO:0000313" key="2">
    <source>
        <dbReference type="EMBL" id="XCG62928.1"/>
    </source>
</evidence>
<name>A0AAU8DNM0_9ACTN</name>
<dbReference type="Pfam" id="PF01451">
    <property type="entry name" value="LMWPc"/>
    <property type="match status" value="1"/>
</dbReference>
<dbReference type="SMART" id="SM00226">
    <property type="entry name" value="LMWPc"/>
    <property type="match status" value="1"/>
</dbReference>
<evidence type="ECO:0000259" key="1">
    <source>
        <dbReference type="SMART" id="SM00226"/>
    </source>
</evidence>
<dbReference type="InterPro" id="IPR023485">
    <property type="entry name" value="Ptyr_pPase"/>
</dbReference>
<protein>
    <recommendedName>
        <fullName evidence="1">Phosphotyrosine protein phosphatase I domain-containing protein</fullName>
    </recommendedName>
</protein>